<accession>A0A6H3F929</accession>
<dbReference type="RefSeq" id="WP_118229135.1">
    <property type="nucleotide sequence ID" value="NZ_DBFBQU010000309.1"/>
</dbReference>
<comment type="caution">
    <text evidence="3">The sequence shown here is derived from an EMBL/GenBank/DDBJ whole genome shotgun (WGS) entry which is preliminary data.</text>
</comment>
<gene>
    <name evidence="3" type="ORF">EB812_06415</name>
</gene>
<name>A0A6H3F929_9BACT</name>
<keyword evidence="4" id="KW-1185">Reference proteome</keyword>
<feature type="region of interest" description="Disordered" evidence="2">
    <location>
        <begin position="1"/>
        <end position="27"/>
    </location>
</feature>
<reference evidence="3 4" key="1">
    <citation type="submission" date="2018-12" db="EMBL/GenBank/DDBJ databases">
        <title>First genome draft of Desulfovibrio legallis sp. nov.</title>
        <authorList>
            <person name="Ben Dhia O."/>
            <person name="Najjari A."/>
            <person name="Ferjani R."/>
            <person name="Fhoula I."/>
            <person name="Fardeau M.-L."/>
            <person name="Boudabbous A."/>
            <person name="Ouzari H.I."/>
        </authorList>
    </citation>
    <scope>NUCLEOTIDE SEQUENCE [LARGE SCALE GENOMIC DNA]</scope>
    <source>
        <strain evidence="3 4">H1T</strain>
    </source>
</reference>
<evidence type="ECO:0000313" key="4">
    <source>
        <dbReference type="Proteomes" id="UP000292919"/>
    </source>
</evidence>
<dbReference type="PANTHER" id="PTHR12558:SF13">
    <property type="entry name" value="CELL DIVISION CYCLE PROTEIN 27 HOMOLOG"/>
    <property type="match status" value="1"/>
</dbReference>
<feature type="compositionally biased region" description="Low complexity" evidence="2">
    <location>
        <begin position="1"/>
        <end position="25"/>
    </location>
</feature>
<keyword evidence="1" id="KW-0802">TPR repeat</keyword>
<feature type="repeat" description="TPR" evidence="1">
    <location>
        <begin position="146"/>
        <end position="179"/>
    </location>
</feature>
<dbReference type="Proteomes" id="UP000292919">
    <property type="component" value="Unassembled WGS sequence"/>
</dbReference>
<dbReference type="SMART" id="SM00028">
    <property type="entry name" value="TPR"/>
    <property type="match status" value="4"/>
</dbReference>
<proteinExistence type="predicted"/>
<protein>
    <submittedName>
        <fullName evidence="3">Tetratricopeptide repeat protein</fullName>
    </submittedName>
</protein>
<sequence>MAASDPTSAPKPAATAPAPGAAPAANGKTQVRGVFSTQEVRKVGTGTTTRKTVQKNFWFVEQQGNVIQCQPLNPNYVPSGPKRTITLDELLSKFAPEPEFYLNSVFPKMMELQRSVENGDSHREKGDTFTAEYAYDHALTIDEENVRANFGIGLTYLERGDTARAQDIFERLVKLDGAFEPEHKHLFNEFGINLRKNHMLEQSLAYYRRALELTQNDENLYMNMARVQLEAKDLQSCIDNLLHALRLAPRHEPSLKFLAWLIQKQLVPAERVDDVRAALQAASKAAAPAAAAAQAAPAAAPLPSPRGGTPS</sequence>
<dbReference type="EMBL" id="SIXC01000006">
    <property type="protein sequence ID" value="TBH79915.1"/>
    <property type="molecule type" value="Genomic_DNA"/>
</dbReference>
<dbReference type="PROSITE" id="PS50005">
    <property type="entry name" value="TPR"/>
    <property type="match status" value="1"/>
</dbReference>
<organism evidence="3 4">
    <name type="scientific">Desulfovibrio legallii</name>
    <dbReference type="NCBI Taxonomy" id="571438"/>
    <lineage>
        <taxon>Bacteria</taxon>
        <taxon>Pseudomonadati</taxon>
        <taxon>Thermodesulfobacteriota</taxon>
        <taxon>Desulfovibrionia</taxon>
        <taxon>Desulfovibrionales</taxon>
        <taxon>Desulfovibrionaceae</taxon>
        <taxon>Desulfovibrio</taxon>
    </lineage>
</organism>
<dbReference type="SUPFAM" id="SSF48452">
    <property type="entry name" value="TPR-like"/>
    <property type="match status" value="1"/>
</dbReference>
<dbReference type="PANTHER" id="PTHR12558">
    <property type="entry name" value="CELL DIVISION CYCLE 16,23,27"/>
    <property type="match status" value="1"/>
</dbReference>
<dbReference type="InterPro" id="IPR019734">
    <property type="entry name" value="TPR_rpt"/>
</dbReference>
<dbReference type="Pfam" id="PF13181">
    <property type="entry name" value="TPR_8"/>
    <property type="match status" value="1"/>
</dbReference>
<dbReference type="AlphaFoldDB" id="A0A6H3F929"/>
<evidence type="ECO:0000256" key="2">
    <source>
        <dbReference type="SAM" id="MobiDB-lite"/>
    </source>
</evidence>
<dbReference type="Gene3D" id="1.25.40.10">
    <property type="entry name" value="Tetratricopeptide repeat domain"/>
    <property type="match status" value="1"/>
</dbReference>
<evidence type="ECO:0000256" key="1">
    <source>
        <dbReference type="PROSITE-ProRule" id="PRU00339"/>
    </source>
</evidence>
<dbReference type="InterPro" id="IPR011990">
    <property type="entry name" value="TPR-like_helical_dom_sf"/>
</dbReference>
<evidence type="ECO:0000313" key="3">
    <source>
        <dbReference type="EMBL" id="TBH79915.1"/>
    </source>
</evidence>